<dbReference type="InterPro" id="IPR011766">
    <property type="entry name" value="TPP_enzyme_TPP-bd"/>
</dbReference>
<feature type="domain" description="Thiamine pyrophosphate enzyme central" evidence="4">
    <location>
        <begin position="197"/>
        <end position="327"/>
    </location>
</feature>
<accession>A0A2W7IJ71</accession>
<proteinExistence type="inferred from homology"/>
<protein>
    <submittedName>
        <fullName evidence="7">Acetolactate synthase-1/2/3 large subunit</fullName>
    </submittedName>
</protein>
<evidence type="ECO:0000256" key="3">
    <source>
        <dbReference type="RuleBase" id="RU362132"/>
    </source>
</evidence>
<name>A0A2W7IJ71_9PROT</name>
<feature type="domain" description="Thiamine pyrophosphate enzyme N-terminal TPP-binding" evidence="6">
    <location>
        <begin position="7"/>
        <end position="120"/>
    </location>
</feature>
<dbReference type="RefSeq" id="WP_111397735.1">
    <property type="nucleotide sequence ID" value="NZ_QKYU01000007.1"/>
</dbReference>
<evidence type="ECO:0000313" key="7">
    <source>
        <dbReference type="EMBL" id="PZW46979.1"/>
    </source>
</evidence>
<feature type="domain" description="Thiamine pyrophosphate enzyme TPP-binding" evidence="5">
    <location>
        <begin position="382"/>
        <end position="528"/>
    </location>
</feature>
<keyword evidence="8" id="KW-1185">Reference proteome</keyword>
<dbReference type="PANTHER" id="PTHR18968:SF129">
    <property type="entry name" value="ACETOLACTATE SYNTHASE"/>
    <property type="match status" value="1"/>
</dbReference>
<keyword evidence="2 3" id="KW-0786">Thiamine pyrophosphate</keyword>
<dbReference type="InterPro" id="IPR029061">
    <property type="entry name" value="THDP-binding"/>
</dbReference>
<evidence type="ECO:0000259" key="6">
    <source>
        <dbReference type="Pfam" id="PF02776"/>
    </source>
</evidence>
<dbReference type="InterPro" id="IPR000399">
    <property type="entry name" value="TPP-bd_CS"/>
</dbReference>
<dbReference type="Proteomes" id="UP000249688">
    <property type="component" value="Unassembled WGS sequence"/>
</dbReference>
<evidence type="ECO:0000256" key="2">
    <source>
        <dbReference type="ARBA" id="ARBA00023052"/>
    </source>
</evidence>
<dbReference type="GO" id="GO:0009097">
    <property type="term" value="P:isoleucine biosynthetic process"/>
    <property type="evidence" value="ECO:0007669"/>
    <property type="project" value="TreeGrafter"/>
</dbReference>
<evidence type="ECO:0000256" key="1">
    <source>
        <dbReference type="ARBA" id="ARBA00007812"/>
    </source>
</evidence>
<evidence type="ECO:0000259" key="5">
    <source>
        <dbReference type="Pfam" id="PF02775"/>
    </source>
</evidence>
<dbReference type="InterPro" id="IPR029035">
    <property type="entry name" value="DHS-like_NAD/FAD-binding_dom"/>
</dbReference>
<evidence type="ECO:0000259" key="4">
    <source>
        <dbReference type="Pfam" id="PF00205"/>
    </source>
</evidence>
<dbReference type="Pfam" id="PF02776">
    <property type="entry name" value="TPP_enzyme_N"/>
    <property type="match status" value="1"/>
</dbReference>
<dbReference type="InterPro" id="IPR012001">
    <property type="entry name" value="Thiamin_PyroP_enz_TPP-bd_dom"/>
</dbReference>
<dbReference type="InterPro" id="IPR012000">
    <property type="entry name" value="Thiamin_PyroP_enz_cen_dom"/>
</dbReference>
<dbReference type="GO" id="GO:0050660">
    <property type="term" value="F:flavin adenine dinucleotide binding"/>
    <property type="evidence" value="ECO:0007669"/>
    <property type="project" value="TreeGrafter"/>
</dbReference>
<dbReference type="InterPro" id="IPR045229">
    <property type="entry name" value="TPP_enz"/>
</dbReference>
<organism evidence="7 8">
    <name type="scientific">Humitalea rosea</name>
    <dbReference type="NCBI Taxonomy" id="990373"/>
    <lineage>
        <taxon>Bacteria</taxon>
        <taxon>Pseudomonadati</taxon>
        <taxon>Pseudomonadota</taxon>
        <taxon>Alphaproteobacteria</taxon>
        <taxon>Acetobacterales</taxon>
        <taxon>Roseomonadaceae</taxon>
        <taxon>Humitalea</taxon>
    </lineage>
</organism>
<dbReference type="Pfam" id="PF02775">
    <property type="entry name" value="TPP_enzyme_C"/>
    <property type="match status" value="1"/>
</dbReference>
<comment type="caution">
    <text evidence="7">The sequence shown here is derived from an EMBL/GenBank/DDBJ whole genome shotgun (WGS) entry which is preliminary data.</text>
</comment>
<dbReference type="GO" id="GO:0009099">
    <property type="term" value="P:L-valine biosynthetic process"/>
    <property type="evidence" value="ECO:0007669"/>
    <property type="project" value="TreeGrafter"/>
</dbReference>
<dbReference type="OrthoDB" id="4494979at2"/>
<dbReference type="CDD" id="cd07035">
    <property type="entry name" value="TPP_PYR_POX_like"/>
    <property type="match status" value="1"/>
</dbReference>
<dbReference type="GO" id="GO:0000287">
    <property type="term" value="F:magnesium ion binding"/>
    <property type="evidence" value="ECO:0007669"/>
    <property type="project" value="InterPro"/>
</dbReference>
<comment type="similarity">
    <text evidence="1 3">Belongs to the TPP enzyme family.</text>
</comment>
<gene>
    <name evidence="7" type="ORF">C8P66_10716</name>
</gene>
<evidence type="ECO:0000313" key="8">
    <source>
        <dbReference type="Proteomes" id="UP000249688"/>
    </source>
</evidence>
<dbReference type="FunFam" id="3.40.50.970:FF:000007">
    <property type="entry name" value="Acetolactate synthase"/>
    <property type="match status" value="1"/>
</dbReference>
<dbReference type="PANTHER" id="PTHR18968">
    <property type="entry name" value="THIAMINE PYROPHOSPHATE ENZYMES"/>
    <property type="match status" value="1"/>
</dbReference>
<dbReference type="CDD" id="cd00568">
    <property type="entry name" value="TPP_enzymes"/>
    <property type="match status" value="1"/>
</dbReference>
<dbReference type="GO" id="GO:0005948">
    <property type="term" value="C:acetolactate synthase complex"/>
    <property type="evidence" value="ECO:0007669"/>
    <property type="project" value="TreeGrafter"/>
</dbReference>
<dbReference type="PROSITE" id="PS00187">
    <property type="entry name" value="TPP_ENZYMES"/>
    <property type="match status" value="1"/>
</dbReference>
<dbReference type="Gene3D" id="3.40.50.970">
    <property type="match status" value="2"/>
</dbReference>
<dbReference type="SUPFAM" id="SSF52467">
    <property type="entry name" value="DHS-like NAD/FAD-binding domain"/>
    <property type="match status" value="1"/>
</dbReference>
<dbReference type="AlphaFoldDB" id="A0A2W7IJ71"/>
<sequence length="540" mass="55996">MTEPSRTADLLARLLHRAGCRHAFGIPGGEVLTVIDALDRAGIEFLLARHETPAGFMAEGAHHMTGAPGILVTTIGPGLANAVDTIANAWQDRVPLIVVSGGVDDAEAASYTHQVIDHCALMRPITKATFRVAVPGAAPAIFAKALAIAMSAPFGPVHIDIPGSVAAAPATAPEAADPALRAPMAPAPGTVLDDMRGWLAAARRPLIIAGVDAMNDEAGPVLAAISAGHGIPVLTTYKAKGLVDEASPWSLGGAGLSPLADRRLLPLVAEADLVILAGYDPIEMRIAWRDLFAAGQHVVSLASATGTHGMHRADIECLCDIGAGLTAIFAGYDGAPAWDLDRFAEVKAALRADYGADAPWGPAAIVDAAQSALPADIVATVDSGAHRIVLSQVWQCRAPRSLLQSSGFCTMGPSLPLALGAMVAAPGRRAICFIGDGGLEMVMGELATARDLGLPVIILVFVDASYALIELKQGAMQLPRRGVRFTRTDHVALAAAMGGQGWAVRTRAELEIALGEAMVTTERFSLIACEIAAEDYIGRL</sequence>
<dbReference type="GO" id="GO:0003984">
    <property type="term" value="F:acetolactate synthase activity"/>
    <property type="evidence" value="ECO:0007669"/>
    <property type="project" value="TreeGrafter"/>
</dbReference>
<reference evidence="7 8" key="1">
    <citation type="submission" date="2018-06" db="EMBL/GenBank/DDBJ databases">
        <title>Genomic Encyclopedia of Archaeal and Bacterial Type Strains, Phase II (KMG-II): from individual species to whole genera.</title>
        <authorList>
            <person name="Goeker M."/>
        </authorList>
    </citation>
    <scope>NUCLEOTIDE SEQUENCE [LARGE SCALE GENOMIC DNA]</scope>
    <source>
        <strain evidence="7 8">DSM 24525</strain>
    </source>
</reference>
<dbReference type="Pfam" id="PF00205">
    <property type="entry name" value="TPP_enzyme_M"/>
    <property type="match status" value="1"/>
</dbReference>
<dbReference type="SUPFAM" id="SSF52518">
    <property type="entry name" value="Thiamin diphosphate-binding fold (THDP-binding)"/>
    <property type="match status" value="2"/>
</dbReference>
<dbReference type="GO" id="GO:0030976">
    <property type="term" value="F:thiamine pyrophosphate binding"/>
    <property type="evidence" value="ECO:0007669"/>
    <property type="project" value="InterPro"/>
</dbReference>
<dbReference type="EMBL" id="QKYU01000007">
    <property type="protein sequence ID" value="PZW46979.1"/>
    <property type="molecule type" value="Genomic_DNA"/>
</dbReference>
<dbReference type="Gene3D" id="3.40.50.1220">
    <property type="entry name" value="TPP-binding domain"/>
    <property type="match status" value="1"/>
</dbReference>